<dbReference type="Proteomes" id="UP000589896">
    <property type="component" value="Unassembled WGS sequence"/>
</dbReference>
<name>A0A7Z0QR80_9GAMM</name>
<dbReference type="PANTHER" id="PTHR43611:SF3">
    <property type="entry name" value="FLAVIN MONONUCLEOTIDE HYDROLASE 1, CHLOROPLATIC"/>
    <property type="match status" value="1"/>
</dbReference>
<gene>
    <name evidence="2" type="ORF">H0E82_11460</name>
</gene>
<dbReference type="InterPro" id="IPR036412">
    <property type="entry name" value="HAD-like_sf"/>
</dbReference>
<keyword evidence="2" id="KW-0378">Hydrolase</keyword>
<proteinExistence type="predicted"/>
<dbReference type="Gene3D" id="3.40.50.1000">
    <property type="entry name" value="HAD superfamily/HAD-like"/>
    <property type="match status" value="1"/>
</dbReference>
<dbReference type="InterPro" id="IPR006439">
    <property type="entry name" value="HAD-SF_hydro_IA"/>
</dbReference>
<dbReference type="InterPro" id="IPR023214">
    <property type="entry name" value="HAD_sf"/>
</dbReference>
<evidence type="ECO:0000313" key="3">
    <source>
        <dbReference type="Proteomes" id="UP000589896"/>
    </source>
</evidence>
<feature type="region of interest" description="Disordered" evidence="1">
    <location>
        <begin position="1"/>
        <end position="24"/>
    </location>
</feature>
<reference evidence="2 3" key="1">
    <citation type="submission" date="2020-07" db="EMBL/GenBank/DDBJ databases">
        <title>isolation of Luteimonas sp. SJ-16.</title>
        <authorList>
            <person name="Huang X.-X."/>
            <person name="Xu L."/>
            <person name="Sun J.-Q."/>
        </authorList>
    </citation>
    <scope>NUCLEOTIDE SEQUENCE [LARGE SCALE GENOMIC DNA]</scope>
    <source>
        <strain evidence="2 3">SJ-16</strain>
    </source>
</reference>
<dbReference type="PANTHER" id="PTHR43611">
    <property type="entry name" value="ALPHA-D-GLUCOSE 1-PHOSPHATE PHOSPHATASE"/>
    <property type="match status" value="1"/>
</dbReference>
<dbReference type="GO" id="GO:0016787">
    <property type="term" value="F:hydrolase activity"/>
    <property type="evidence" value="ECO:0007669"/>
    <property type="project" value="UniProtKB-KW"/>
</dbReference>
<evidence type="ECO:0000256" key="1">
    <source>
        <dbReference type="SAM" id="MobiDB-lite"/>
    </source>
</evidence>
<dbReference type="SUPFAM" id="SSF56784">
    <property type="entry name" value="HAD-like"/>
    <property type="match status" value="1"/>
</dbReference>
<accession>A0A7Z0QR80</accession>
<evidence type="ECO:0000313" key="2">
    <source>
        <dbReference type="EMBL" id="NYZ63372.1"/>
    </source>
</evidence>
<organism evidence="2 3">
    <name type="scientific">Luteimonas deserti</name>
    <dbReference type="NCBI Taxonomy" id="2752306"/>
    <lineage>
        <taxon>Bacteria</taxon>
        <taxon>Pseudomonadati</taxon>
        <taxon>Pseudomonadota</taxon>
        <taxon>Gammaproteobacteria</taxon>
        <taxon>Lysobacterales</taxon>
        <taxon>Lysobacteraceae</taxon>
        <taxon>Luteimonas</taxon>
    </lineage>
</organism>
<dbReference type="SFLD" id="SFLDS00003">
    <property type="entry name" value="Haloacid_Dehalogenase"/>
    <property type="match status" value="1"/>
</dbReference>
<comment type="caution">
    <text evidence="2">The sequence shown here is derived from an EMBL/GenBank/DDBJ whole genome shotgun (WGS) entry which is preliminary data.</text>
</comment>
<protein>
    <submittedName>
        <fullName evidence="2">HAD-IA family hydrolase</fullName>
    </submittedName>
</protein>
<dbReference type="AlphaFoldDB" id="A0A7Z0QR80"/>
<dbReference type="NCBIfam" id="TIGR01509">
    <property type="entry name" value="HAD-SF-IA-v3"/>
    <property type="match status" value="1"/>
</dbReference>
<dbReference type="SFLD" id="SFLDG01129">
    <property type="entry name" value="C1.5:_HAD__Beta-PGM__Phosphata"/>
    <property type="match status" value="1"/>
</dbReference>
<sequence length="240" mass="25512">MRPAGSRTGSLALPALRPRTAPGGTVRVTPPRLRLVLLDFDGVLARYDQRVRLASLARAAACTPAHVSEVLLDSGLDRAYDSGALDTAKYLQHLSAGLGTAVDAATWIEARVAATQADPAVLALVALLASRVEVGVLTNNGPLLLEALPRIVAPLFPMLDGRVLCSGILGVRKPDRAIFERALAHFDVHAQETLFVDDLFVNVQGARAAGLHADTVVHARSLRTVLRRYGLMRAGPVTPD</sequence>
<dbReference type="EMBL" id="JACCJZ010000018">
    <property type="protein sequence ID" value="NYZ63372.1"/>
    <property type="molecule type" value="Genomic_DNA"/>
</dbReference>
<dbReference type="Pfam" id="PF00702">
    <property type="entry name" value="Hydrolase"/>
    <property type="match status" value="1"/>
</dbReference>
<keyword evidence="3" id="KW-1185">Reference proteome</keyword>